<dbReference type="EMBL" id="CAGKOT010000043">
    <property type="protein sequence ID" value="CAB5381055.1"/>
    <property type="molecule type" value="Genomic_DNA"/>
</dbReference>
<dbReference type="GO" id="GO:0005634">
    <property type="term" value="C:nucleus"/>
    <property type="evidence" value="ECO:0007669"/>
    <property type="project" value="TreeGrafter"/>
</dbReference>
<evidence type="ECO:0000256" key="4">
    <source>
        <dbReference type="ARBA" id="ARBA00022840"/>
    </source>
</evidence>
<feature type="domain" description="Helicase C-terminal" evidence="6">
    <location>
        <begin position="431"/>
        <end position="594"/>
    </location>
</feature>
<proteinExistence type="predicted"/>
<dbReference type="PROSITE" id="PS51192">
    <property type="entry name" value="HELICASE_ATP_BIND_1"/>
    <property type="match status" value="1"/>
</dbReference>
<dbReference type="InterPro" id="IPR014001">
    <property type="entry name" value="Helicase_ATP-bd"/>
</dbReference>
<dbReference type="Pfam" id="PF00271">
    <property type="entry name" value="Helicase_C"/>
    <property type="match status" value="1"/>
</dbReference>
<name>A0A915ZL63_9GLOM</name>
<dbReference type="CDD" id="cd18793">
    <property type="entry name" value="SF2_C_SNF"/>
    <property type="match status" value="1"/>
</dbReference>
<feature type="domain" description="Helicase ATP-binding" evidence="5">
    <location>
        <begin position="113"/>
        <end position="282"/>
    </location>
</feature>
<evidence type="ECO:0000256" key="1">
    <source>
        <dbReference type="ARBA" id="ARBA00022741"/>
    </source>
</evidence>
<dbReference type="InterPro" id="IPR050628">
    <property type="entry name" value="SNF2_RAD54_helicase_TF"/>
</dbReference>
<dbReference type="InterPro" id="IPR001650">
    <property type="entry name" value="Helicase_C-like"/>
</dbReference>
<keyword evidence="2" id="KW-0378">Hydrolase</keyword>
<evidence type="ECO:0000313" key="7">
    <source>
        <dbReference type="EMBL" id="CAB5381055.1"/>
    </source>
</evidence>
<evidence type="ECO:0000256" key="3">
    <source>
        <dbReference type="ARBA" id="ARBA00022806"/>
    </source>
</evidence>
<dbReference type="PANTHER" id="PTHR45626">
    <property type="entry name" value="TRANSCRIPTION TERMINATION FACTOR 2-RELATED"/>
    <property type="match status" value="1"/>
</dbReference>
<evidence type="ECO:0000256" key="2">
    <source>
        <dbReference type="ARBA" id="ARBA00022801"/>
    </source>
</evidence>
<comment type="caution">
    <text evidence="7">The sequence shown here is derived from an EMBL/GenBank/DDBJ whole genome shotgun (WGS) entry which is preliminary data.</text>
</comment>
<protein>
    <submittedName>
        <fullName evidence="7">Uncharacterized protein</fullName>
    </submittedName>
</protein>
<dbReference type="PANTHER" id="PTHR45626:SF17">
    <property type="entry name" value="HELICASE-LIKE TRANSCRIPTION FACTOR"/>
    <property type="match status" value="1"/>
</dbReference>
<dbReference type="Pfam" id="PF00176">
    <property type="entry name" value="SNF2-rel_dom"/>
    <property type="match status" value="1"/>
</dbReference>
<dbReference type="InterPro" id="IPR049730">
    <property type="entry name" value="SNF2/RAD54-like_C"/>
</dbReference>
<dbReference type="GO" id="GO:0005524">
    <property type="term" value="F:ATP binding"/>
    <property type="evidence" value="ECO:0007669"/>
    <property type="project" value="UniProtKB-KW"/>
</dbReference>
<dbReference type="InterPro" id="IPR000330">
    <property type="entry name" value="SNF2_N"/>
</dbReference>
<dbReference type="VEuPathDB" id="FungiDB:RhiirFUN_014477"/>
<reference evidence="7" key="1">
    <citation type="submission" date="2020-05" db="EMBL/GenBank/DDBJ databases">
        <authorList>
            <person name="Rincon C."/>
            <person name="Sanders R I."/>
            <person name="Robbins C."/>
            <person name="Chaturvedi A."/>
        </authorList>
    </citation>
    <scope>NUCLEOTIDE SEQUENCE</scope>
    <source>
        <strain evidence="7">CHB12</strain>
    </source>
</reference>
<dbReference type="AlphaFoldDB" id="A0A915ZL63"/>
<dbReference type="CDD" id="cd18008">
    <property type="entry name" value="DEXDc_SHPRH-like"/>
    <property type="match status" value="1"/>
</dbReference>
<evidence type="ECO:0000259" key="5">
    <source>
        <dbReference type="PROSITE" id="PS51192"/>
    </source>
</evidence>
<organism evidence="7 8">
    <name type="scientific">Rhizophagus irregularis</name>
    <dbReference type="NCBI Taxonomy" id="588596"/>
    <lineage>
        <taxon>Eukaryota</taxon>
        <taxon>Fungi</taxon>
        <taxon>Fungi incertae sedis</taxon>
        <taxon>Mucoromycota</taxon>
        <taxon>Glomeromycotina</taxon>
        <taxon>Glomeromycetes</taxon>
        <taxon>Glomerales</taxon>
        <taxon>Glomeraceae</taxon>
        <taxon>Rhizophagus</taxon>
    </lineage>
</organism>
<dbReference type="SMART" id="SM00487">
    <property type="entry name" value="DEXDc"/>
    <property type="match status" value="1"/>
</dbReference>
<keyword evidence="4" id="KW-0067">ATP-binding</keyword>
<dbReference type="GO" id="GO:0004386">
    <property type="term" value="F:helicase activity"/>
    <property type="evidence" value="ECO:0007669"/>
    <property type="project" value="UniProtKB-KW"/>
</dbReference>
<keyword evidence="3" id="KW-0347">Helicase</keyword>
<evidence type="ECO:0000313" key="8">
    <source>
        <dbReference type="Proteomes" id="UP000684084"/>
    </source>
</evidence>
<dbReference type="GO" id="GO:0016787">
    <property type="term" value="F:hydrolase activity"/>
    <property type="evidence" value="ECO:0007669"/>
    <property type="project" value="UniProtKB-KW"/>
</dbReference>
<dbReference type="GO" id="GO:0006281">
    <property type="term" value="P:DNA repair"/>
    <property type="evidence" value="ECO:0007669"/>
    <property type="project" value="TreeGrafter"/>
</dbReference>
<keyword evidence="1" id="KW-0547">Nucleotide-binding</keyword>
<sequence>MSTKNNNNNTGGLPKFRIKRVNNNEDNNTLQKFYKKNKSSAVVGLPKFKISKDFKRSTKKLDLAPQSEAEFLMLSNEHPKEPTIDEEVQFWIQKEDQSKKTRYYNTIARFATIAHPNLNRGGILANDMGLGKTIQMIALIASKPAINLDSTYSKTTLIVTPLSVLDNWVDQINIHVKKGSLSYYVFHGINRNNDPEFLKDHDIIITTYAILAQSDIKERSGLLAIKWLRVILDEGHIICTKSSKQSIAACNLNAERRWILTGTPIMNELNDMYSLIKFLRFTPFDNFETWNTIFNNKTMKFKNNNNSRLNDLRNLMKTVCLRRTKDMKFNEHPIVCLPPINFYTHKIKFKTDEKKIYDKMESDTKEQFRSWKESRNGDLKNNYVTFLEMLLRLRQICNHTQLLCKRQINQINGIDNKEEIGNLNDFKISSKIEALVEFLNQNNDDDKSVVFSQWTSFLDLIEIAFKDANVKFVRFDGKMFRNQREEAVNNFNNDPEIKVLLISLKCGSLGLNLTAANQCFLMDPWWNPSIEDQAIDRIYRIGQTRPVSVFRIFIENTIEDRVFELQKKKRDLIFQAFEEQQSNESSNIDEAQLKKDLQVLLGEN</sequence>
<evidence type="ECO:0000259" key="6">
    <source>
        <dbReference type="PROSITE" id="PS51194"/>
    </source>
</evidence>
<accession>A0A915ZL63</accession>
<dbReference type="OrthoDB" id="448448at2759"/>
<dbReference type="SMART" id="SM00490">
    <property type="entry name" value="HELICc"/>
    <property type="match status" value="1"/>
</dbReference>
<dbReference type="PROSITE" id="PS51194">
    <property type="entry name" value="HELICASE_CTER"/>
    <property type="match status" value="1"/>
</dbReference>
<gene>
    <name evidence="7" type="ORF">CHRIB12_LOCUS17384</name>
</gene>
<dbReference type="GO" id="GO:0008094">
    <property type="term" value="F:ATP-dependent activity, acting on DNA"/>
    <property type="evidence" value="ECO:0007669"/>
    <property type="project" value="TreeGrafter"/>
</dbReference>
<dbReference type="Proteomes" id="UP000684084">
    <property type="component" value="Unassembled WGS sequence"/>
</dbReference>